<feature type="transmembrane region" description="Helical" evidence="1">
    <location>
        <begin position="231"/>
        <end position="249"/>
    </location>
</feature>
<evidence type="ECO:0000313" key="2">
    <source>
        <dbReference type="EMBL" id="MBC5844852.1"/>
    </source>
</evidence>
<evidence type="ECO:0000256" key="1">
    <source>
        <dbReference type="SAM" id="Phobius"/>
    </source>
</evidence>
<dbReference type="AlphaFoldDB" id="A0A923N0B1"/>
<dbReference type="RefSeq" id="WP_187018726.1">
    <property type="nucleotide sequence ID" value="NZ_JACRUK010000022.1"/>
</dbReference>
<feature type="transmembrane region" description="Helical" evidence="1">
    <location>
        <begin position="51"/>
        <end position="81"/>
    </location>
</feature>
<keyword evidence="3" id="KW-1185">Reference proteome</keyword>
<reference evidence="2 3" key="1">
    <citation type="submission" date="2020-08" db="EMBL/GenBank/DDBJ databases">
        <title>Description of novel Flavobacterium F-392 isolate.</title>
        <authorList>
            <person name="Saticioglu I.B."/>
            <person name="Duman M."/>
            <person name="Altun S."/>
        </authorList>
    </citation>
    <scope>NUCLEOTIDE SEQUENCE [LARGE SCALE GENOMIC DNA]</scope>
    <source>
        <strain evidence="2 3">F-392</strain>
    </source>
</reference>
<dbReference type="Proteomes" id="UP000641454">
    <property type="component" value="Unassembled WGS sequence"/>
</dbReference>
<accession>A0A923N0B1</accession>
<keyword evidence="1" id="KW-1133">Transmembrane helix</keyword>
<organism evidence="2 3">
    <name type="scientific">Flavobacterium muglaense</name>
    <dbReference type="NCBI Taxonomy" id="2764716"/>
    <lineage>
        <taxon>Bacteria</taxon>
        <taxon>Pseudomonadati</taxon>
        <taxon>Bacteroidota</taxon>
        <taxon>Flavobacteriia</taxon>
        <taxon>Flavobacteriales</taxon>
        <taxon>Flavobacteriaceae</taxon>
        <taxon>Flavobacterium</taxon>
    </lineage>
</organism>
<proteinExistence type="predicted"/>
<dbReference type="Pfam" id="PF13687">
    <property type="entry name" value="DUF4153"/>
    <property type="match status" value="1"/>
</dbReference>
<feature type="transmembrane region" description="Helical" evidence="1">
    <location>
        <begin position="299"/>
        <end position="320"/>
    </location>
</feature>
<sequence>MKKHQLILTTTALFTFLFYNEDMGTNVFFFALALLFFTVKQTNQKTKLFKWFIGTTILSAMSFAWYGDIASFFALAFSLIFLQFQSIDPQLKLIQSIGVVAINMVTSVGRPFITSQWVPKTKIDNDGIKKIIAYILIPSIFIVLFFVAYSFGSDTFSSLFQYELDVNVWQITLIAALGFYITFSYWNYFTPNYCQGLNNKLANDFSAETHEQHKPTFSFLDKNFERKSGEISLILLNFMLVIFIGTYNYEQFFKATDVANLSADTHDRVNAVIISIIMAVAVILFYFKGAFNFDKNAKVLKVLAKIWISLNAILIISSAIKNSEYILQFGMTYKRLGVYAFLGLAFIGLIMTLIKIQHKKTNAFLFNQMFLYVYGLLLVCAIFNWGNLITTYNISVNKGVDPYFICHLNFNDEARRIYFKENKLNAKYSEENKESNISRNQNTSFLSKNLYYSSIDKLKQ</sequence>
<feature type="transmembrane region" description="Helical" evidence="1">
    <location>
        <begin position="366"/>
        <end position="386"/>
    </location>
</feature>
<feature type="transmembrane region" description="Helical" evidence="1">
    <location>
        <begin position="131"/>
        <end position="151"/>
    </location>
</feature>
<feature type="transmembrane region" description="Helical" evidence="1">
    <location>
        <begin position="269"/>
        <end position="287"/>
    </location>
</feature>
<comment type="caution">
    <text evidence="2">The sequence shown here is derived from an EMBL/GenBank/DDBJ whole genome shotgun (WGS) entry which is preliminary data.</text>
</comment>
<feature type="transmembrane region" description="Helical" evidence="1">
    <location>
        <begin position="93"/>
        <end position="110"/>
    </location>
</feature>
<evidence type="ECO:0000313" key="3">
    <source>
        <dbReference type="Proteomes" id="UP000641454"/>
    </source>
</evidence>
<protein>
    <submittedName>
        <fullName evidence="2">DUF4173 domain-containing protein</fullName>
    </submittedName>
</protein>
<feature type="transmembrane region" description="Helical" evidence="1">
    <location>
        <begin position="23"/>
        <end position="39"/>
    </location>
</feature>
<keyword evidence="1" id="KW-0472">Membrane</keyword>
<name>A0A923N0B1_9FLAO</name>
<gene>
    <name evidence="2" type="ORF">H8R25_10430</name>
</gene>
<keyword evidence="1" id="KW-0812">Transmembrane</keyword>
<dbReference type="EMBL" id="JACRUL010000022">
    <property type="protein sequence ID" value="MBC5844852.1"/>
    <property type="molecule type" value="Genomic_DNA"/>
</dbReference>
<dbReference type="InterPro" id="IPR025291">
    <property type="entry name" value="DUF4153"/>
</dbReference>
<feature type="transmembrane region" description="Helical" evidence="1">
    <location>
        <begin position="171"/>
        <end position="189"/>
    </location>
</feature>
<feature type="transmembrane region" description="Helical" evidence="1">
    <location>
        <begin position="336"/>
        <end position="354"/>
    </location>
</feature>